<dbReference type="SUPFAM" id="SSF46785">
    <property type="entry name" value="Winged helix' DNA-binding domain"/>
    <property type="match status" value="1"/>
</dbReference>
<dbReference type="Pfam" id="PF01399">
    <property type="entry name" value="PCI"/>
    <property type="match status" value="1"/>
</dbReference>
<dbReference type="EMBL" id="LAZR01004806">
    <property type="protein sequence ID" value="KKN05426.1"/>
    <property type="molecule type" value="Genomic_DNA"/>
</dbReference>
<evidence type="ECO:0008006" key="4">
    <source>
        <dbReference type="Google" id="ProtNLM"/>
    </source>
</evidence>
<dbReference type="InterPro" id="IPR056579">
    <property type="entry name" value="Ufl1_N"/>
</dbReference>
<evidence type="ECO:0000259" key="1">
    <source>
        <dbReference type="Pfam" id="PF01399"/>
    </source>
</evidence>
<dbReference type="AlphaFoldDB" id="A0A0F9PWL5"/>
<reference evidence="3" key="1">
    <citation type="journal article" date="2015" name="Nature">
        <title>Complex archaea that bridge the gap between prokaryotes and eukaryotes.</title>
        <authorList>
            <person name="Spang A."/>
            <person name="Saw J.H."/>
            <person name="Jorgensen S.L."/>
            <person name="Zaremba-Niedzwiedzka K."/>
            <person name="Martijn J."/>
            <person name="Lind A.E."/>
            <person name="van Eijk R."/>
            <person name="Schleper C."/>
            <person name="Guy L."/>
            <person name="Ettema T.J."/>
        </authorList>
    </citation>
    <scope>NUCLEOTIDE SEQUENCE</scope>
</reference>
<protein>
    <recommendedName>
        <fullName evidence="4">PCI domain-containing protein</fullName>
    </recommendedName>
</protein>
<gene>
    <name evidence="3" type="ORF">LCGC14_1087420</name>
</gene>
<evidence type="ECO:0000313" key="3">
    <source>
        <dbReference type="EMBL" id="KKN05426.1"/>
    </source>
</evidence>
<dbReference type="InterPro" id="IPR036390">
    <property type="entry name" value="WH_DNA-bd_sf"/>
</dbReference>
<feature type="domain" description="E3 UFM1-protein ligase 1-like N-terminal" evidence="2">
    <location>
        <begin position="233"/>
        <end position="435"/>
    </location>
</feature>
<evidence type="ECO:0000259" key="2">
    <source>
        <dbReference type="Pfam" id="PF09743"/>
    </source>
</evidence>
<dbReference type="Pfam" id="PF09743">
    <property type="entry name" value="E3_UFM1_ligase"/>
    <property type="match status" value="1"/>
</dbReference>
<name>A0A0F9PWL5_9ZZZZ</name>
<dbReference type="InterPro" id="IPR000717">
    <property type="entry name" value="PCI_dom"/>
</dbReference>
<proteinExistence type="predicted"/>
<organism evidence="3">
    <name type="scientific">marine sediment metagenome</name>
    <dbReference type="NCBI Taxonomy" id="412755"/>
    <lineage>
        <taxon>unclassified sequences</taxon>
        <taxon>metagenomes</taxon>
        <taxon>ecological metagenomes</taxon>
    </lineage>
</organism>
<feature type="domain" description="PCI" evidence="1">
    <location>
        <begin position="156"/>
        <end position="196"/>
    </location>
</feature>
<sequence length="789" mass="90606">MNCLFCESQNIDFTCEKCKSSFCINHAATTEIHECKKHNLIYSKAKAAERNYKCTVVENSECPVCKSLLRLERLSSGQYYLECTNRICPDSWNSYLKTPGLFFPSKEKLTREALRYNLIKGNRLILCGKKLRHIIGKELCPNCFLELLKRAPLTNFSTIMESFNITAEQMIKFINKYMDEERIYGIIDQKNQMFYFISPEMKEKLLSKFYDEGILKVEDLAIMLDMGSDIARNIIYKLINQNQIKGSFSQDKLIYYTQKYILDTIIKETKKKGRITIKDLASKFNVPKELVKSFCVNLMRAKEINGFFADKGNEVITANQIYKEIKAYSKKTGLFELNKLSAKLKIAVELARKSLHELIKTGNIKGIFTQRREFMTNKHLEKKIKDLARAYRTMPLRELSNRLGVTESSIEENLAMIISRGDIDGYIDMQKKLFVAYSVPISSKPQPHQKAGESAYEEKIEVTRAYDFIGGQLHFKTIVKNKSNMAINSVKVILDVPSSYNIKSPLISIPFIEAQNSRGVDFYLEPKECGVSNIGGTVIYKDAHGDKHSVHIRKKKVQIKCPLVISCLSSIEDVQISIQDLPNDARAFLVADLDPRLAFRAAIRTIKRFETSTVTTHEGSDTKGKYEAESWHCSEAKIGGGRIITRIYVSEVNQSLEVRVWCNHAGQLTGFLAKVIELLFEEINMIRKIKSEEREKTIDIMAITQNLAEISDYCMLRWKAQNIRTKLHDTFIRVRKIVGEKEAILGRIEFWLTELNKFGKDDKITDELADKLVNDVENFRNVIARSIKL</sequence>
<accession>A0A0F9PWL5</accession>
<comment type="caution">
    <text evidence="3">The sequence shown here is derived from an EMBL/GenBank/DDBJ whole genome shotgun (WGS) entry which is preliminary data.</text>
</comment>